<dbReference type="GO" id="GO:0008289">
    <property type="term" value="F:lipid binding"/>
    <property type="evidence" value="ECO:0007669"/>
    <property type="project" value="InterPro"/>
</dbReference>
<dbReference type="InParanoid" id="A0A672V6X5"/>
<dbReference type="PANTHER" id="PTHR14225">
    <property type="entry name" value="APOLIPOPROTEIN C-III"/>
    <property type="match status" value="1"/>
</dbReference>
<evidence type="ECO:0000256" key="4">
    <source>
        <dbReference type="ARBA" id="ARBA00022448"/>
    </source>
</evidence>
<dbReference type="GO" id="GO:0034361">
    <property type="term" value="C:very-low-density lipoprotein particle"/>
    <property type="evidence" value="ECO:0007669"/>
    <property type="project" value="UniProtKB-KW"/>
</dbReference>
<keyword evidence="9" id="KW-0445">Lipid transport</keyword>
<dbReference type="PANTHER" id="PTHR14225:SF0">
    <property type="entry name" value="APOLIPOPROTEIN C-III"/>
    <property type="match status" value="1"/>
</dbReference>
<protein>
    <recommendedName>
        <fullName evidence="3">Apolipoprotein C-III</fullName>
    </recommendedName>
    <alternativeName>
        <fullName evidence="12">Apolipoprotein C3</fullName>
    </alternativeName>
</protein>
<proteinExistence type="inferred from homology"/>
<keyword evidence="4" id="KW-0813">Transport</keyword>
<evidence type="ECO:0000256" key="3">
    <source>
        <dbReference type="ARBA" id="ARBA00015570"/>
    </source>
</evidence>
<keyword evidence="15" id="KW-1185">Reference proteome</keyword>
<keyword evidence="6" id="KW-0964">Secreted</keyword>
<dbReference type="GO" id="GO:0042627">
    <property type="term" value="C:chylomicron"/>
    <property type="evidence" value="ECO:0007669"/>
    <property type="project" value="UniProtKB-KW"/>
</dbReference>
<evidence type="ECO:0000256" key="8">
    <source>
        <dbReference type="ARBA" id="ARBA00022963"/>
    </source>
</evidence>
<evidence type="ECO:0000256" key="12">
    <source>
        <dbReference type="ARBA" id="ARBA00031173"/>
    </source>
</evidence>
<keyword evidence="7" id="KW-0732">Signal</keyword>
<evidence type="ECO:0000256" key="2">
    <source>
        <dbReference type="ARBA" id="ARBA00011008"/>
    </source>
</evidence>
<evidence type="ECO:0000256" key="9">
    <source>
        <dbReference type="ARBA" id="ARBA00023055"/>
    </source>
</evidence>
<organism evidence="14 15">
    <name type="scientific">Strigops habroptila</name>
    <name type="common">Kakapo</name>
    <dbReference type="NCBI Taxonomy" id="2489341"/>
    <lineage>
        <taxon>Eukaryota</taxon>
        <taxon>Metazoa</taxon>
        <taxon>Chordata</taxon>
        <taxon>Craniata</taxon>
        <taxon>Vertebrata</taxon>
        <taxon>Euteleostomi</taxon>
        <taxon>Archelosauria</taxon>
        <taxon>Archosauria</taxon>
        <taxon>Dinosauria</taxon>
        <taxon>Saurischia</taxon>
        <taxon>Theropoda</taxon>
        <taxon>Coelurosauria</taxon>
        <taxon>Aves</taxon>
        <taxon>Neognathae</taxon>
        <taxon>Neoaves</taxon>
        <taxon>Telluraves</taxon>
        <taxon>Australaves</taxon>
        <taxon>Psittaciformes</taxon>
        <taxon>Psittacidae</taxon>
        <taxon>Strigops</taxon>
    </lineage>
</organism>
<evidence type="ECO:0000256" key="7">
    <source>
        <dbReference type="ARBA" id="ARBA00022729"/>
    </source>
</evidence>
<evidence type="ECO:0000256" key="11">
    <source>
        <dbReference type="ARBA" id="ARBA00023313"/>
    </source>
</evidence>
<reference evidence="14" key="2">
    <citation type="submission" date="2025-08" db="UniProtKB">
        <authorList>
            <consortium name="Ensembl"/>
        </authorList>
    </citation>
    <scope>IDENTIFICATION</scope>
</reference>
<dbReference type="GeneTree" id="ENSGT01060000249236"/>
<evidence type="ECO:0000256" key="10">
    <source>
        <dbReference type="ARBA" id="ARBA00023098"/>
    </source>
</evidence>
<dbReference type="GO" id="GO:0006869">
    <property type="term" value="P:lipid transport"/>
    <property type="evidence" value="ECO:0007669"/>
    <property type="project" value="UniProtKB-KW"/>
</dbReference>
<keyword evidence="10" id="KW-0443">Lipid metabolism</keyword>
<comment type="function">
    <text evidence="13">Component of triglyceride-rich very low density lipoproteins (VLDL) and high density lipoproteins (HDL) in plasma. Plays a multifaceted role in triglyceride homeostasis. Intracellularly, promotes hepatic very low density lipoprotein 1 (VLDL1) assembly and secretion; extracellularly, attenuates hydrolysis and clearance of triglyceride-rich lipoproteins (TRLs). Impairs the lipolysis of TRLs by inhibiting lipoprotein lipase and the hepatic uptake of TRLs by remnant receptors. Formed of several curved helices connected via semiflexible hinges, so that it can wrap tightly around the curved micelle surface and easily adapt to the different diameters of its natural binding partners.</text>
</comment>
<dbReference type="InterPro" id="IPR008403">
    <property type="entry name" value="Apo-CIII"/>
</dbReference>
<comment type="subcellular location">
    <subcellularLocation>
        <location evidence="1">Secreted</location>
    </subcellularLocation>
</comment>
<dbReference type="GO" id="GO:0042157">
    <property type="term" value="P:lipoprotein metabolic process"/>
    <property type="evidence" value="ECO:0007669"/>
    <property type="project" value="InterPro"/>
</dbReference>
<accession>A0A672V6X5</accession>
<sequence length="107" mass="11497">ACPHGCPHHGAPCSGVGGTALWPRPMILVLAGADASGGPEALVQKVQEYAQKASAMAKSALSRVQESEVAQQARYPHWLSDNAELVKQRLEQLKEQLVQLWKRTSAA</sequence>
<keyword evidence="11" id="KW-0850">VLDL</keyword>
<dbReference type="Proteomes" id="UP000472266">
    <property type="component" value="Chromosome 16"/>
</dbReference>
<evidence type="ECO:0000256" key="13">
    <source>
        <dbReference type="ARBA" id="ARBA00045699"/>
    </source>
</evidence>
<keyword evidence="8" id="KW-0442">Lipid degradation</keyword>
<evidence type="ECO:0000313" key="15">
    <source>
        <dbReference type="Proteomes" id="UP000472266"/>
    </source>
</evidence>
<name>A0A672V6X5_STRHB</name>
<dbReference type="InterPro" id="IPR038195">
    <property type="entry name" value="Apo_CIII_sf"/>
</dbReference>
<dbReference type="AlphaFoldDB" id="A0A672V6X5"/>
<dbReference type="GO" id="GO:0016042">
    <property type="term" value="P:lipid catabolic process"/>
    <property type="evidence" value="ECO:0007669"/>
    <property type="project" value="UniProtKB-KW"/>
</dbReference>
<dbReference type="Pfam" id="PF05778">
    <property type="entry name" value="Apo-CIII"/>
    <property type="match status" value="1"/>
</dbReference>
<comment type="similarity">
    <text evidence="2">Belongs to the apolipoprotein C3 family.</text>
</comment>
<dbReference type="Ensembl" id="ENSSHBT00005026615.1">
    <property type="protein sequence ID" value="ENSSHBP00005022347.1"/>
    <property type="gene ID" value="ENSSHBG00005018838.1"/>
</dbReference>
<evidence type="ECO:0000313" key="14">
    <source>
        <dbReference type="Ensembl" id="ENSSHBP00005022347.1"/>
    </source>
</evidence>
<reference evidence="14" key="3">
    <citation type="submission" date="2025-09" db="UniProtKB">
        <authorList>
            <consortium name="Ensembl"/>
        </authorList>
    </citation>
    <scope>IDENTIFICATION</scope>
</reference>
<dbReference type="Gene3D" id="6.10.90.10">
    <property type="entry name" value="Apolipoprotein CIII"/>
    <property type="match status" value="1"/>
</dbReference>
<evidence type="ECO:0000256" key="5">
    <source>
        <dbReference type="ARBA" id="ARBA00022513"/>
    </source>
</evidence>
<reference evidence="14 15" key="1">
    <citation type="submission" date="2019-11" db="EMBL/GenBank/DDBJ databases">
        <title>Strigops habroptila (kakapo) genome, bStrHab1, primary haplotype, v2.</title>
        <authorList>
            <person name="Jarvis E.D."/>
            <person name="Howard J."/>
            <person name="Rhie A."/>
            <person name="Phillippy A."/>
            <person name="Korlach J."/>
            <person name="Digby A."/>
            <person name="Iorns D."/>
            <person name="Eason D."/>
            <person name="Robertson B."/>
            <person name="Raemaekers T."/>
            <person name="Howe K."/>
            <person name="Lewin H."/>
            <person name="Damas J."/>
            <person name="Hastie A."/>
            <person name="Tracey A."/>
            <person name="Chow W."/>
            <person name="Fedrigo O."/>
        </authorList>
    </citation>
    <scope>NUCLEOTIDE SEQUENCE [LARGE SCALE GENOMIC DNA]</scope>
</reference>
<evidence type="ECO:0000256" key="6">
    <source>
        <dbReference type="ARBA" id="ARBA00022525"/>
    </source>
</evidence>
<keyword evidence="5" id="KW-0162">Chylomicron</keyword>
<evidence type="ECO:0000256" key="1">
    <source>
        <dbReference type="ARBA" id="ARBA00004613"/>
    </source>
</evidence>